<reference evidence="1 2" key="1">
    <citation type="submission" date="2015-06" db="EMBL/GenBank/DDBJ databases">
        <title>New insights into the roles of widespread benthic archaea in carbon and nitrogen cycling.</title>
        <authorList>
            <person name="Lazar C.S."/>
            <person name="Baker B.J."/>
            <person name="Seitz K.W."/>
            <person name="Hyde A.S."/>
            <person name="Dick G.J."/>
            <person name="Hinrichs K.-U."/>
            <person name="Teske A.P."/>
        </authorList>
    </citation>
    <scope>NUCLEOTIDE SEQUENCE [LARGE SCALE GENOMIC DNA]</scope>
    <source>
        <strain evidence="1">SG8-32-1</strain>
    </source>
</reference>
<protein>
    <submittedName>
        <fullName evidence="1">Uncharacterized protein</fullName>
    </submittedName>
</protein>
<evidence type="ECO:0000313" key="1">
    <source>
        <dbReference type="EMBL" id="KON33050.1"/>
    </source>
</evidence>
<dbReference type="EMBL" id="LFWU01000043">
    <property type="protein sequence ID" value="KON33050.1"/>
    <property type="molecule type" value="Genomic_DNA"/>
</dbReference>
<accession>A0A0M0BXG3</accession>
<evidence type="ECO:0000313" key="2">
    <source>
        <dbReference type="Proteomes" id="UP000037237"/>
    </source>
</evidence>
<proteinExistence type="predicted"/>
<comment type="caution">
    <text evidence="1">The sequence shown here is derived from an EMBL/GenBank/DDBJ whole genome shotgun (WGS) entry which is preliminary data.</text>
</comment>
<dbReference type="Proteomes" id="UP000037237">
    <property type="component" value="Unassembled WGS sequence"/>
</dbReference>
<gene>
    <name evidence="1" type="ORF">AC477_02085</name>
</gene>
<name>A0A0M0BXG3_9ARCH</name>
<dbReference type="AlphaFoldDB" id="A0A0M0BXG3"/>
<organism evidence="1 2">
    <name type="scientific">miscellaneous Crenarchaeota group-1 archaeon SG8-32-1</name>
    <dbReference type="NCBI Taxonomy" id="1685124"/>
    <lineage>
        <taxon>Archaea</taxon>
        <taxon>Candidatus Bathyarchaeota</taxon>
        <taxon>MCG-1</taxon>
    </lineage>
</organism>
<sequence>MTDPTIKGESFKEIIVMEQTRFNTVDDLARFATIAVGGKTTGVYWANGVVFIYYPLPTSTEITAKALIEEKKVYWAFVSYALMPQYRSIIETKERIMVPVIDMSTSNLFLKVGQWLKSQP</sequence>